<accession>A0A4P7W1I7</accession>
<evidence type="ECO:0000259" key="1">
    <source>
        <dbReference type="Pfam" id="PF10543"/>
    </source>
</evidence>
<reference evidence="3" key="1">
    <citation type="submission" date="2019-02" db="EMBL/GenBank/DDBJ databases">
        <title>Isolation and identification of novel species under the genus Muribaculum.</title>
        <authorList>
            <person name="Miyake S."/>
            <person name="Ding Y."/>
            <person name="Low A."/>
            <person name="Soh M."/>
            <person name="Seedorf H."/>
        </authorList>
    </citation>
    <scope>NUCLEOTIDE SEQUENCE [LARGE SCALE GENOMIC DNA]</scope>
    <source>
        <strain evidence="3">H5</strain>
    </source>
</reference>
<dbReference type="AlphaFoldDB" id="A0A4P7W1I7"/>
<sequence>MENLVNYKEIENAIIGLRGLRVILDADVARFYGAQTKEINQAVRNNPDKFPDGYVLPLDKTETEDLQSKFLTANLSAKSRALRTPSNAKRIEERIKGIISSYGLNNHPGFQR</sequence>
<dbReference type="RefSeq" id="WP_136414462.1">
    <property type="nucleotide sequence ID" value="NZ_CP039396.1"/>
</dbReference>
<keyword evidence="3" id="KW-1185">Reference proteome</keyword>
<organism evidence="2 3">
    <name type="scientific">Duncaniella dubosii</name>
    <dbReference type="NCBI Taxonomy" id="2518971"/>
    <lineage>
        <taxon>Bacteria</taxon>
        <taxon>Pseudomonadati</taxon>
        <taxon>Bacteroidota</taxon>
        <taxon>Bacteroidia</taxon>
        <taxon>Bacteroidales</taxon>
        <taxon>Muribaculaceae</taxon>
        <taxon>Duncaniella</taxon>
    </lineage>
</organism>
<evidence type="ECO:0000313" key="2">
    <source>
        <dbReference type="EMBL" id="QCD41667.1"/>
    </source>
</evidence>
<feature type="domain" description="KilA-N DNA-binding" evidence="1">
    <location>
        <begin position="13"/>
        <end position="79"/>
    </location>
</feature>
<name>A0A4P7W1I7_9BACT</name>
<dbReference type="KEGG" id="ddb:E7747_04840"/>
<proteinExistence type="predicted"/>
<gene>
    <name evidence="2" type="ORF">E7747_04840</name>
</gene>
<protein>
    <submittedName>
        <fullName evidence="2">ORF6N domain-containing protein</fullName>
    </submittedName>
</protein>
<dbReference type="Pfam" id="PF10543">
    <property type="entry name" value="ORF6N"/>
    <property type="match status" value="1"/>
</dbReference>
<dbReference type="EMBL" id="CP039396">
    <property type="protein sequence ID" value="QCD41667.1"/>
    <property type="molecule type" value="Genomic_DNA"/>
</dbReference>
<dbReference type="Proteomes" id="UP000297149">
    <property type="component" value="Chromosome"/>
</dbReference>
<evidence type="ECO:0000313" key="3">
    <source>
        <dbReference type="Proteomes" id="UP000297149"/>
    </source>
</evidence>
<dbReference type="InterPro" id="IPR018873">
    <property type="entry name" value="KilA-N_DNA-bd_domain"/>
</dbReference>